<evidence type="ECO:0000256" key="3">
    <source>
        <dbReference type="ARBA" id="ARBA00023065"/>
    </source>
</evidence>
<protein>
    <submittedName>
        <fullName evidence="4">V-type ATPase, D subunit</fullName>
    </submittedName>
</protein>
<evidence type="ECO:0000256" key="2">
    <source>
        <dbReference type="ARBA" id="ARBA00022448"/>
    </source>
</evidence>
<organism evidence="4 5">
    <name type="scientific">Streptomyces actuosus</name>
    <dbReference type="NCBI Taxonomy" id="1885"/>
    <lineage>
        <taxon>Bacteria</taxon>
        <taxon>Bacillati</taxon>
        <taxon>Actinomycetota</taxon>
        <taxon>Actinomycetes</taxon>
        <taxon>Kitasatosporales</taxon>
        <taxon>Streptomycetaceae</taxon>
        <taxon>Streptomyces</taxon>
    </lineage>
</organism>
<keyword evidence="5" id="KW-1185">Reference proteome</keyword>
<name>A0ABS2VI60_STRAS</name>
<evidence type="ECO:0000313" key="4">
    <source>
        <dbReference type="EMBL" id="MBN0042778.1"/>
    </source>
</evidence>
<keyword evidence="2" id="KW-0813">Transport</keyword>
<dbReference type="EMBL" id="JAFFZS010000001">
    <property type="protein sequence ID" value="MBN0042778.1"/>
    <property type="molecule type" value="Genomic_DNA"/>
</dbReference>
<dbReference type="Proteomes" id="UP000788262">
    <property type="component" value="Unassembled WGS sequence"/>
</dbReference>
<dbReference type="PANTHER" id="PTHR11671">
    <property type="entry name" value="V-TYPE ATP SYNTHASE SUBUNIT D"/>
    <property type="match status" value="1"/>
</dbReference>
<dbReference type="RefSeq" id="WP_205381004.1">
    <property type="nucleotide sequence ID" value="NZ_JAFFZS010000001.1"/>
</dbReference>
<evidence type="ECO:0000313" key="5">
    <source>
        <dbReference type="Proteomes" id="UP000788262"/>
    </source>
</evidence>
<comment type="caution">
    <text evidence="4">The sequence shown here is derived from an EMBL/GenBank/DDBJ whole genome shotgun (WGS) entry which is preliminary data.</text>
</comment>
<gene>
    <name evidence="4" type="ORF">JS756_01350</name>
</gene>
<reference evidence="4 5" key="1">
    <citation type="submission" date="2021-02" db="EMBL/GenBank/DDBJ databases">
        <title>Whole genome sequencing of Streptomyces actuosus VRA1.</title>
        <authorList>
            <person name="Sen G."/>
            <person name="Sen A."/>
        </authorList>
    </citation>
    <scope>NUCLEOTIDE SEQUENCE [LARGE SCALE GENOMIC DNA]</scope>
    <source>
        <strain evidence="4 5">VRA1</strain>
    </source>
</reference>
<dbReference type="Pfam" id="PF01813">
    <property type="entry name" value="ATP-synt_D"/>
    <property type="match status" value="1"/>
</dbReference>
<dbReference type="Gene3D" id="1.10.287.3240">
    <property type="match status" value="1"/>
</dbReference>
<comment type="similarity">
    <text evidence="1">Belongs to the V-ATPase D subunit family.</text>
</comment>
<sequence length="207" mass="23111">MADLRVTPGRAGRMRLRRSLDAATRGADLLDRKLRILRARHEELLRAERDCAERWRRRLREAEVWLRRGLLLSGEDALDVPEAGQHATVDVAWTSTMGVRHPLSAVCVVPERDSAAPAPANTALARAESAYADAVRAAAEYAAARAAARALGEEILTTRRRTRALRRQWIPRLENALDRTDALLEQAEHEDAVRRRWAAGLSDTDGT</sequence>
<proteinExistence type="inferred from homology"/>
<keyword evidence="3" id="KW-0406">Ion transport</keyword>
<dbReference type="InterPro" id="IPR002699">
    <property type="entry name" value="V_ATPase_D"/>
</dbReference>
<evidence type="ECO:0000256" key="1">
    <source>
        <dbReference type="ARBA" id="ARBA00005850"/>
    </source>
</evidence>
<accession>A0ABS2VI60</accession>